<keyword evidence="1" id="KW-0812">Transmembrane</keyword>
<protein>
    <submittedName>
        <fullName evidence="2">DUF6587 family protein</fullName>
    </submittedName>
</protein>
<evidence type="ECO:0000313" key="3">
    <source>
        <dbReference type="Proteomes" id="UP001303946"/>
    </source>
</evidence>
<dbReference type="Proteomes" id="UP001303946">
    <property type="component" value="Chromosome"/>
</dbReference>
<keyword evidence="1" id="KW-1133">Transmembrane helix</keyword>
<accession>A0ABZ0CT90</accession>
<sequence>MQELIVALIVVACTGYAVWTLMPSALRRALAQRLQHGAWPGPIARRLQRAAAASAGCGCDAGCEAKKPAPSAAQPIRFHRRPKV</sequence>
<reference evidence="2 3" key="1">
    <citation type="submission" date="2023-10" db="EMBL/GenBank/DDBJ databases">
        <title>Bacteria for the degradation of biodegradable plastic PBAT(Polybutylene adipate terephthalate).</title>
        <authorList>
            <person name="Weon H.-Y."/>
            <person name="Yeon J."/>
        </authorList>
    </citation>
    <scope>NUCLEOTIDE SEQUENCE [LARGE SCALE GENOMIC DNA]</scope>
    <source>
        <strain evidence="2 3">SBD 7-3</strain>
    </source>
</reference>
<evidence type="ECO:0000256" key="1">
    <source>
        <dbReference type="SAM" id="Phobius"/>
    </source>
</evidence>
<gene>
    <name evidence="2" type="ORF">RXV79_25255</name>
</gene>
<dbReference type="InterPro" id="IPR046494">
    <property type="entry name" value="DUF6587"/>
</dbReference>
<evidence type="ECO:0000313" key="2">
    <source>
        <dbReference type="EMBL" id="WOB08197.1"/>
    </source>
</evidence>
<dbReference type="RefSeq" id="WP_316700897.1">
    <property type="nucleotide sequence ID" value="NZ_CP136336.1"/>
</dbReference>
<keyword evidence="1" id="KW-0472">Membrane</keyword>
<keyword evidence="3" id="KW-1185">Reference proteome</keyword>
<feature type="transmembrane region" description="Helical" evidence="1">
    <location>
        <begin position="6"/>
        <end position="26"/>
    </location>
</feature>
<dbReference type="Pfam" id="PF20228">
    <property type="entry name" value="DUF6587"/>
    <property type="match status" value="1"/>
</dbReference>
<proteinExistence type="predicted"/>
<name>A0ABZ0CT90_9BURK</name>
<dbReference type="EMBL" id="CP136336">
    <property type="protein sequence ID" value="WOB08197.1"/>
    <property type="molecule type" value="Genomic_DNA"/>
</dbReference>
<organism evidence="2 3">
    <name type="scientific">Piscinibacter gummiphilus</name>
    <dbReference type="NCBI Taxonomy" id="946333"/>
    <lineage>
        <taxon>Bacteria</taxon>
        <taxon>Pseudomonadati</taxon>
        <taxon>Pseudomonadota</taxon>
        <taxon>Betaproteobacteria</taxon>
        <taxon>Burkholderiales</taxon>
        <taxon>Sphaerotilaceae</taxon>
        <taxon>Piscinibacter</taxon>
    </lineage>
</organism>